<protein>
    <submittedName>
        <fullName evidence="3">Uncharacterized protein</fullName>
    </submittedName>
</protein>
<feature type="compositionally biased region" description="Low complexity" evidence="1">
    <location>
        <begin position="264"/>
        <end position="273"/>
    </location>
</feature>
<accession>A0A914V2Q1</accession>
<dbReference type="AlphaFoldDB" id="A0A914V2Q1"/>
<feature type="region of interest" description="Disordered" evidence="1">
    <location>
        <begin position="1"/>
        <end position="293"/>
    </location>
</feature>
<organism evidence="2 3">
    <name type="scientific">Plectus sambesii</name>
    <dbReference type="NCBI Taxonomy" id="2011161"/>
    <lineage>
        <taxon>Eukaryota</taxon>
        <taxon>Metazoa</taxon>
        <taxon>Ecdysozoa</taxon>
        <taxon>Nematoda</taxon>
        <taxon>Chromadorea</taxon>
        <taxon>Plectida</taxon>
        <taxon>Plectina</taxon>
        <taxon>Plectoidea</taxon>
        <taxon>Plectidae</taxon>
        <taxon>Plectus</taxon>
    </lineage>
</organism>
<evidence type="ECO:0000256" key="1">
    <source>
        <dbReference type="SAM" id="MobiDB-lite"/>
    </source>
</evidence>
<keyword evidence="2" id="KW-1185">Reference proteome</keyword>
<feature type="compositionally biased region" description="Low complexity" evidence="1">
    <location>
        <begin position="190"/>
        <end position="212"/>
    </location>
</feature>
<feature type="compositionally biased region" description="Polar residues" evidence="1">
    <location>
        <begin position="110"/>
        <end position="129"/>
    </location>
</feature>
<sequence>SIVSRRQSAASSVIGSSHRPSVSIPPPIPEAIQADRQRLTSLSDEAASWHEDHQDPIEMHSQNDAGYPAPSFYVTDGHDGHRRASEISTASSIRPPNVGGHSAKFHQNPYEYSNYGNSDTGTGTETAESSPHHQQRYTPTPDAHATPQAYYTPAERARHRADPPIVPASPDSVFGSPNPPPPPQQHQQHHQQQQQHHQQQHQQQQQQHQQHQLPPVPAATPAAPPALSFSPSPDFDRRPSETPAGQSQHQPPTSAQLQPPPTAAPKTPASAPPDLKRSNSGQPPRVDSGSRIKKWLTNILPDKNAMKLPDDSSKSIYWDNNLKKWIGDGVADETPAQPPPVLDNQSAENLAMAASTQGLKAARRSGGSRYFNPLDSTSGGSVTDMPSPSAVLPPAPPVPSAYHGFIPTMPVENGHTDYGASEDYSSPFSSSDPFSYSDPSQQQAEMA</sequence>
<feature type="compositionally biased region" description="Basic and acidic residues" evidence="1">
    <location>
        <begin position="76"/>
        <end position="85"/>
    </location>
</feature>
<evidence type="ECO:0000313" key="2">
    <source>
        <dbReference type="Proteomes" id="UP000887566"/>
    </source>
</evidence>
<reference evidence="3" key="1">
    <citation type="submission" date="2022-11" db="UniProtKB">
        <authorList>
            <consortium name="WormBaseParasite"/>
        </authorList>
    </citation>
    <scope>IDENTIFICATION</scope>
</reference>
<feature type="region of interest" description="Disordered" evidence="1">
    <location>
        <begin position="410"/>
        <end position="447"/>
    </location>
</feature>
<dbReference type="Proteomes" id="UP000887566">
    <property type="component" value="Unplaced"/>
</dbReference>
<feature type="compositionally biased region" description="Low complexity" evidence="1">
    <location>
        <begin position="423"/>
        <end position="447"/>
    </location>
</feature>
<name>A0A914V2Q1_9BILA</name>
<feature type="compositionally biased region" description="Basic and acidic residues" evidence="1">
    <location>
        <begin position="47"/>
        <end position="58"/>
    </location>
</feature>
<feature type="compositionally biased region" description="Pro residues" evidence="1">
    <location>
        <begin position="214"/>
        <end position="224"/>
    </location>
</feature>
<proteinExistence type="predicted"/>
<evidence type="ECO:0000313" key="3">
    <source>
        <dbReference type="WBParaSite" id="PSAMB.scaffold14112size1999.g35867.t1"/>
    </source>
</evidence>
<dbReference type="WBParaSite" id="PSAMB.scaffold14112size1999.g35867.t1">
    <property type="protein sequence ID" value="PSAMB.scaffold14112size1999.g35867.t1"/>
    <property type="gene ID" value="PSAMB.scaffold14112size1999.g35867"/>
</dbReference>
<feature type="region of interest" description="Disordered" evidence="1">
    <location>
        <begin position="357"/>
        <end position="395"/>
    </location>
</feature>
<feature type="compositionally biased region" description="Polar residues" evidence="1">
    <location>
        <begin position="1"/>
        <end position="20"/>
    </location>
</feature>